<dbReference type="Proteomes" id="UP000007266">
    <property type="component" value="Linkage group 4"/>
</dbReference>
<dbReference type="Pfam" id="PF13879">
    <property type="entry name" value="Hmw_CFAP97"/>
    <property type="match status" value="1"/>
</dbReference>
<evidence type="ECO:0000313" key="4">
    <source>
        <dbReference type="Proteomes" id="UP000007266"/>
    </source>
</evidence>
<keyword evidence="4" id="KW-1185">Reference proteome</keyword>
<organism evidence="3 4">
    <name type="scientific">Tribolium castaneum</name>
    <name type="common">Red flour beetle</name>
    <dbReference type="NCBI Taxonomy" id="7070"/>
    <lineage>
        <taxon>Eukaryota</taxon>
        <taxon>Metazoa</taxon>
        <taxon>Ecdysozoa</taxon>
        <taxon>Arthropoda</taxon>
        <taxon>Hexapoda</taxon>
        <taxon>Insecta</taxon>
        <taxon>Pterygota</taxon>
        <taxon>Neoptera</taxon>
        <taxon>Endopterygota</taxon>
        <taxon>Coleoptera</taxon>
        <taxon>Polyphaga</taxon>
        <taxon>Cucujiformia</taxon>
        <taxon>Tenebrionidae</taxon>
        <taxon>Tenebrionidae incertae sedis</taxon>
        <taxon>Tribolium</taxon>
    </lineage>
</organism>
<dbReference type="KEGG" id="tca:103312674"/>
<dbReference type="InParanoid" id="D1ZZW6"/>
<evidence type="ECO:0000313" key="3">
    <source>
        <dbReference type="EMBL" id="EFA02430.2"/>
    </source>
</evidence>
<reference evidence="3 4" key="2">
    <citation type="journal article" date="2010" name="Nucleic Acids Res.">
        <title>BeetleBase in 2010: revisions to provide comprehensive genomic information for Tribolium castaneum.</title>
        <authorList>
            <person name="Kim H.S."/>
            <person name="Murphy T."/>
            <person name="Xia J."/>
            <person name="Caragea D."/>
            <person name="Park Y."/>
            <person name="Beeman R.W."/>
            <person name="Lorenzen M.D."/>
            <person name="Butcher S."/>
            <person name="Manak J.R."/>
            <person name="Brown S.J."/>
        </authorList>
    </citation>
    <scope>GENOME REANNOTATION</scope>
    <source>
        <strain evidence="3 4">Georgia GA2</strain>
    </source>
</reference>
<dbReference type="PANTHER" id="PTHR23035">
    <property type="entry name" value="CILIA- AND FLAGELLA-ASSOCIATED PROTEIN 97-RELATED"/>
    <property type="match status" value="1"/>
</dbReference>
<sequence length="136" mass="15933">MSSKQDALSNTSADDDDVSDKAYENETFEEDSREDDSYEEMSQSTLEQLRDSHKARTFPNKTFTSSQIREIERQNTILMNKILTYNRKPSKPKVTLPNRYHPTSAAINRKKNQKKIDWENQILLRKSQTVKPSIKY</sequence>
<dbReference type="HOGENOM" id="CLU_1962395_0_0_1"/>
<gene>
    <name evidence="3" type="primary">AUGUSTUS-3.0.2_08117</name>
    <name evidence="3" type="ORF">TcasGA2_TC008117</name>
</gene>
<evidence type="ECO:0000256" key="1">
    <source>
        <dbReference type="ARBA" id="ARBA00008315"/>
    </source>
</evidence>
<name>D1ZZW6_TRICA</name>
<dbReference type="AlphaFoldDB" id="D1ZZW6"/>
<feature type="compositionally biased region" description="Acidic residues" evidence="2">
    <location>
        <begin position="26"/>
        <end position="39"/>
    </location>
</feature>
<feature type="compositionally biased region" description="Polar residues" evidence="2">
    <location>
        <begin position="1"/>
        <end position="12"/>
    </location>
</feature>
<protein>
    <submittedName>
        <fullName evidence="3">UPF0501 protein KIAA1430-like Protein</fullName>
    </submittedName>
</protein>
<proteinExistence type="inferred from homology"/>
<reference evidence="3 4" key="1">
    <citation type="journal article" date="2008" name="Nature">
        <title>The genome of the model beetle and pest Tribolium castaneum.</title>
        <authorList>
            <consortium name="Tribolium Genome Sequencing Consortium"/>
            <person name="Richards S."/>
            <person name="Gibbs R.A."/>
            <person name="Weinstock G.M."/>
            <person name="Brown S.J."/>
            <person name="Denell R."/>
            <person name="Beeman R.W."/>
            <person name="Gibbs R."/>
            <person name="Beeman R.W."/>
            <person name="Brown S.J."/>
            <person name="Bucher G."/>
            <person name="Friedrich M."/>
            <person name="Grimmelikhuijzen C.J."/>
            <person name="Klingler M."/>
            <person name="Lorenzen M."/>
            <person name="Richards S."/>
            <person name="Roth S."/>
            <person name="Schroder R."/>
            <person name="Tautz D."/>
            <person name="Zdobnov E.M."/>
            <person name="Muzny D."/>
            <person name="Gibbs R.A."/>
            <person name="Weinstock G.M."/>
            <person name="Attaway T."/>
            <person name="Bell S."/>
            <person name="Buhay C.J."/>
            <person name="Chandrabose M.N."/>
            <person name="Chavez D."/>
            <person name="Clerk-Blankenburg K.P."/>
            <person name="Cree A."/>
            <person name="Dao M."/>
            <person name="Davis C."/>
            <person name="Chacko J."/>
            <person name="Dinh H."/>
            <person name="Dugan-Rocha S."/>
            <person name="Fowler G."/>
            <person name="Garner T.T."/>
            <person name="Garnes J."/>
            <person name="Gnirke A."/>
            <person name="Hawes A."/>
            <person name="Hernandez J."/>
            <person name="Hines S."/>
            <person name="Holder M."/>
            <person name="Hume J."/>
            <person name="Jhangiani S.N."/>
            <person name="Joshi V."/>
            <person name="Khan Z.M."/>
            <person name="Jackson L."/>
            <person name="Kovar C."/>
            <person name="Kowis A."/>
            <person name="Lee S."/>
            <person name="Lewis L.R."/>
            <person name="Margolis J."/>
            <person name="Morgan M."/>
            <person name="Nazareth L.V."/>
            <person name="Nguyen N."/>
            <person name="Okwuonu G."/>
            <person name="Parker D."/>
            <person name="Richards S."/>
            <person name="Ruiz S.J."/>
            <person name="Santibanez J."/>
            <person name="Savard J."/>
            <person name="Scherer S.E."/>
            <person name="Schneider B."/>
            <person name="Sodergren E."/>
            <person name="Tautz D."/>
            <person name="Vattahil S."/>
            <person name="Villasana D."/>
            <person name="White C.S."/>
            <person name="Wright R."/>
            <person name="Park Y."/>
            <person name="Beeman R.W."/>
            <person name="Lord J."/>
            <person name="Oppert B."/>
            <person name="Lorenzen M."/>
            <person name="Brown S."/>
            <person name="Wang L."/>
            <person name="Savard J."/>
            <person name="Tautz D."/>
            <person name="Richards S."/>
            <person name="Weinstock G."/>
            <person name="Gibbs R.A."/>
            <person name="Liu Y."/>
            <person name="Worley K."/>
            <person name="Weinstock G."/>
            <person name="Elsik C.G."/>
            <person name="Reese J.T."/>
            <person name="Elhaik E."/>
            <person name="Landan G."/>
            <person name="Graur D."/>
            <person name="Arensburger P."/>
            <person name="Atkinson P."/>
            <person name="Beeman R.W."/>
            <person name="Beidler J."/>
            <person name="Brown S.J."/>
            <person name="Demuth J.P."/>
            <person name="Drury D.W."/>
            <person name="Du Y.Z."/>
            <person name="Fujiwara H."/>
            <person name="Lorenzen M."/>
            <person name="Maselli V."/>
            <person name="Osanai M."/>
            <person name="Park Y."/>
            <person name="Robertson H.M."/>
            <person name="Tu Z."/>
            <person name="Wang J.J."/>
            <person name="Wang S."/>
            <person name="Richards S."/>
            <person name="Song H."/>
            <person name="Zhang L."/>
            <person name="Sodergren E."/>
            <person name="Werner D."/>
            <person name="Stanke M."/>
            <person name="Morgenstern B."/>
            <person name="Solovyev V."/>
            <person name="Kosarev P."/>
            <person name="Brown G."/>
            <person name="Chen H.C."/>
            <person name="Ermolaeva O."/>
            <person name="Hlavina W."/>
            <person name="Kapustin Y."/>
            <person name="Kiryutin B."/>
            <person name="Kitts P."/>
            <person name="Maglott D."/>
            <person name="Pruitt K."/>
            <person name="Sapojnikov V."/>
            <person name="Souvorov A."/>
            <person name="Mackey A.J."/>
            <person name="Waterhouse R.M."/>
            <person name="Wyder S."/>
            <person name="Zdobnov E.M."/>
            <person name="Zdobnov E.M."/>
            <person name="Wyder S."/>
            <person name="Kriventseva E.V."/>
            <person name="Kadowaki T."/>
            <person name="Bork P."/>
            <person name="Aranda M."/>
            <person name="Bao R."/>
            <person name="Beermann A."/>
            <person name="Berns N."/>
            <person name="Bolognesi R."/>
            <person name="Bonneton F."/>
            <person name="Bopp D."/>
            <person name="Brown S.J."/>
            <person name="Bucher G."/>
            <person name="Butts T."/>
            <person name="Chaumot A."/>
            <person name="Denell R.E."/>
            <person name="Ferrier D.E."/>
            <person name="Friedrich M."/>
            <person name="Gordon C.M."/>
            <person name="Jindra M."/>
            <person name="Klingler M."/>
            <person name="Lan Q."/>
            <person name="Lattorff H.M."/>
            <person name="Laudet V."/>
            <person name="von Levetsow C."/>
            <person name="Liu Z."/>
            <person name="Lutz R."/>
            <person name="Lynch J.A."/>
            <person name="da Fonseca R.N."/>
            <person name="Posnien N."/>
            <person name="Reuter R."/>
            <person name="Roth S."/>
            <person name="Savard J."/>
            <person name="Schinko J.B."/>
            <person name="Schmitt C."/>
            <person name="Schoppmeier M."/>
            <person name="Schroder R."/>
            <person name="Shippy T.D."/>
            <person name="Simonnet F."/>
            <person name="Marques-Souza H."/>
            <person name="Tautz D."/>
            <person name="Tomoyasu Y."/>
            <person name="Trauner J."/>
            <person name="Van der Zee M."/>
            <person name="Vervoort M."/>
            <person name="Wittkopp N."/>
            <person name="Wimmer E.A."/>
            <person name="Yang X."/>
            <person name="Jones A.K."/>
            <person name="Sattelle D.B."/>
            <person name="Ebert P.R."/>
            <person name="Nelson D."/>
            <person name="Scott J.G."/>
            <person name="Beeman R.W."/>
            <person name="Muthukrishnan S."/>
            <person name="Kramer K.J."/>
            <person name="Arakane Y."/>
            <person name="Beeman R.W."/>
            <person name="Zhu Q."/>
            <person name="Hogenkamp D."/>
            <person name="Dixit R."/>
            <person name="Oppert B."/>
            <person name="Jiang H."/>
            <person name="Zou Z."/>
            <person name="Marshall J."/>
            <person name="Elpidina E."/>
            <person name="Vinokurov K."/>
            <person name="Oppert C."/>
            <person name="Zou Z."/>
            <person name="Evans J."/>
            <person name="Lu Z."/>
            <person name="Zhao P."/>
            <person name="Sumathipala N."/>
            <person name="Altincicek B."/>
            <person name="Vilcinskas A."/>
            <person name="Williams M."/>
            <person name="Hultmark D."/>
            <person name="Hetru C."/>
            <person name="Jiang H."/>
            <person name="Grimmelikhuijzen C.J."/>
            <person name="Hauser F."/>
            <person name="Cazzamali G."/>
            <person name="Williamson M."/>
            <person name="Park Y."/>
            <person name="Li B."/>
            <person name="Tanaka Y."/>
            <person name="Predel R."/>
            <person name="Neupert S."/>
            <person name="Schachtner J."/>
            <person name="Verleyen P."/>
            <person name="Raible F."/>
            <person name="Bork P."/>
            <person name="Friedrich M."/>
            <person name="Walden K.K."/>
            <person name="Robertson H.M."/>
            <person name="Angeli S."/>
            <person name="Foret S."/>
            <person name="Bucher G."/>
            <person name="Schuetz S."/>
            <person name="Maleszka R."/>
            <person name="Wimmer E.A."/>
            <person name="Beeman R.W."/>
            <person name="Lorenzen M."/>
            <person name="Tomoyasu Y."/>
            <person name="Miller S.C."/>
            <person name="Grossmann D."/>
            <person name="Bucher G."/>
        </authorList>
    </citation>
    <scope>NUCLEOTIDE SEQUENCE [LARGE SCALE GENOMIC DNA]</scope>
    <source>
        <strain evidence="3 4">Georgia GA2</strain>
    </source>
</reference>
<feature type="region of interest" description="Disordered" evidence="2">
    <location>
        <begin position="1"/>
        <end position="66"/>
    </location>
</feature>
<evidence type="ECO:0000256" key="2">
    <source>
        <dbReference type="SAM" id="MobiDB-lite"/>
    </source>
</evidence>
<accession>D1ZZW6</accession>
<dbReference type="InterPro" id="IPR029488">
    <property type="entry name" value="Hmw/CFAP97"/>
</dbReference>
<dbReference type="InterPro" id="IPR038791">
    <property type="entry name" value="Cfap97/Hemingway"/>
</dbReference>
<comment type="similarity">
    <text evidence="1">Belongs to the CFAP97 family.</text>
</comment>
<dbReference type="EMBL" id="KQ971338">
    <property type="protein sequence ID" value="EFA02430.2"/>
    <property type="molecule type" value="Genomic_DNA"/>
</dbReference>
<dbReference type="OrthoDB" id="515313at2759"/>